<reference evidence="1" key="1">
    <citation type="submission" date="2023-10" db="EMBL/GenBank/DDBJ databases">
        <authorList>
            <person name="Guldener U."/>
        </authorList>
    </citation>
    <scope>NUCLEOTIDE SEQUENCE</scope>
    <source>
        <strain evidence="1">Mp4</strain>
    </source>
</reference>
<dbReference type="Proteomes" id="UP001294444">
    <property type="component" value="Unassembled WGS sequence"/>
</dbReference>
<gene>
    <name evidence="1" type="ORF">MEPE_05663</name>
</gene>
<evidence type="ECO:0000313" key="1">
    <source>
        <dbReference type="EMBL" id="SNX86954.1"/>
    </source>
</evidence>
<proteinExistence type="predicted"/>
<evidence type="ECO:0000313" key="2">
    <source>
        <dbReference type="Proteomes" id="UP001294444"/>
    </source>
</evidence>
<dbReference type="EMBL" id="OAPG01000017">
    <property type="protein sequence ID" value="SNX86954.1"/>
    <property type="molecule type" value="Genomic_DNA"/>
</dbReference>
<keyword evidence="2" id="KW-1185">Reference proteome</keyword>
<sequence length="62" mass="6602">MGSWKVGATLAGLDASAYDRETEPVDYSSQSKSYGICHCTRLRAEKCDAFGYGTAATTSSTK</sequence>
<dbReference type="AlphaFoldDB" id="A0AAJ5C7Y6"/>
<accession>A0AAJ5C7Y6</accession>
<name>A0AAJ5C7Y6_9BASI</name>
<protein>
    <submittedName>
        <fullName evidence="1">Uncharacterized protein</fullName>
    </submittedName>
</protein>
<organism evidence="1 2">
    <name type="scientific">Melanopsichium pennsylvanicum</name>
    <dbReference type="NCBI Taxonomy" id="63383"/>
    <lineage>
        <taxon>Eukaryota</taxon>
        <taxon>Fungi</taxon>
        <taxon>Dikarya</taxon>
        <taxon>Basidiomycota</taxon>
        <taxon>Ustilaginomycotina</taxon>
        <taxon>Ustilaginomycetes</taxon>
        <taxon>Ustilaginales</taxon>
        <taxon>Ustilaginaceae</taxon>
        <taxon>Melanopsichium</taxon>
    </lineage>
</organism>
<comment type="caution">
    <text evidence="1">The sequence shown here is derived from an EMBL/GenBank/DDBJ whole genome shotgun (WGS) entry which is preliminary data.</text>
</comment>